<dbReference type="InterPro" id="IPR000560">
    <property type="entry name" value="His_Pase_clade-2"/>
</dbReference>
<evidence type="ECO:0000313" key="4">
    <source>
        <dbReference type="EMBL" id="GGA16831.1"/>
    </source>
</evidence>
<dbReference type="SUPFAM" id="SSF53254">
    <property type="entry name" value="Phosphoglycerate mutase-like"/>
    <property type="match status" value="1"/>
</dbReference>
<name>A0ABQ1FIT7_9GAMM</name>
<evidence type="ECO:0000313" key="5">
    <source>
        <dbReference type="Proteomes" id="UP000620046"/>
    </source>
</evidence>
<dbReference type="PANTHER" id="PTHR11567">
    <property type="entry name" value="ACID PHOSPHATASE-RELATED"/>
    <property type="match status" value="1"/>
</dbReference>
<accession>A0ABQ1FIT7</accession>
<dbReference type="Gene3D" id="3.40.50.1240">
    <property type="entry name" value="Phosphoglycerate mutase-like"/>
    <property type="match status" value="2"/>
</dbReference>
<keyword evidence="5" id="KW-1185">Reference proteome</keyword>
<dbReference type="InterPro" id="IPR050645">
    <property type="entry name" value="Histidine_acid_phosphatase"/>
</dbReference>
<dbReference type="EMBL" id="BMJA01000001">
    <property type="protein sequence ID" value="GGA16831.1"/>
    <property type="molecule type" value="Genomic_DNA"/>
</dbReference>
<dbReference type="Proteomes" id="UP000620046">
    <property type="component" value="Unassembled WGS sequence"/>
</dbReference>
<organism evidence="4 5">
    <name type="scientific">Dyella nitratireducens</name>
    <dbReference type="NCBI Taxonomy" id="1849580"/>
    <lineage>
        <taxon>Bacteria</taxon>
        <taxon>Pseudomonadati</taxon>
        <taxon>Pseudomonadota</taxon>
        <taxon>Gammaproteobacteria</taxon>
        <taxon>Lysobacterales</taxon>
        <taxon>Rhodanobacteraceae</taxon>
        <taxon>Dyella</taxon>
    </lineage>
</organism>
<feature type="signal peptide" evidence="3">
    <location>
        <begin position="1"/>
        <end position="28"/>
    </location>
</feature>
<protein>
    <submittedName>
        <fullName evidence="4">Phosphoanhydride phosphohydrolase</fullName>
    </submittedName>
</protein>
<evidence type="ECO:0000256" key="3">
    <source>
        <dbReference type="SAM" id="SignalP"/>
    </source>
</evidence>
<sequence>MSALHHKQIPYFAFVLLALFAISATTHAKDSLQLERVILLYRHGVRTPLPGEIQLDDVTDKPWPSWAQPPSELTPHGAAGVRLMGQYDRHRLAAAGLFPTHGCPDPTQLWFWANTDQRTIASAQALAEGFAPGCNIDIGHLPQGSEDPLFHPIEAGATDWNAQHAVASIQASTGGPDTLTAPHRDALATIAKVMGCGSRHDPEWCATDQWRGGLIVSPDRQHMLLTGPIAKTSGTAEVILMAYAEGRAMRDVGWGRVTPEQLEQLSQLHALLFDIYARPDYMAERVASVMSQKIVHLLQDERAPRLSVLVGSDNNIVALASMLGLHFKMPGYANDDPPIGGAFGIELWQNTTSGHRYVRVFYQAQSLAQLRSLQPASALAQPATLILEPPGCQPDDKGRCPIEVLLSRLHR</sequence>
<evidence type="ECO:0000256" key="2">
    <source>
        <dbReference type="ARBA" id="ARBA00022801"/>
    </source>
</evidence>
<comment type="similarity">
    <text evidence="1">Belongs to the histidine acid phosphatase family.</text>
</comment>
<proteinExistence type="inferred from homology"/>
<dbReference type="Pfam" id="PF00328">
    <property type="entry name" value="His_Phos_2"/>
    <property type="match status" value="1"/>
</dbReference>
<evidence type="ECO:0000256" key="1">
    <source>
        <dbReference type="ARBA" id="ARBA00005375"/>
    </source>
</evidence>
<reference evidence="5" key="1">
    <citation type="journal article" date="2019" name="Int. J. Syst. Evol. Microbiol.">
        <title>The Global Catalogue of Microorganisms (GCM) 10K type strain sequencing project: providing services to taxonomists for standard genome sequencing and annotation.</title>
        <authorList>
            <consortium name="The Broad Institute Genomics Platform"/>
            <consortium name="The Broad Institute Genome Sequencing Center for Infectious Disease"/>
            <person name="Wu L."/>
            <person name="Ma J."/>
        </authorList>
    </citation>
    <scope>NUCLEOTIDE SEQUENCE [LARGE SCALE GENOMIC DNA]</scope>
    <source>
        <strain evidence="5">CGMCC 1.15439</strain>
    </source>
</reference>
<dbReference type="InterPro" id="IPR029033">
    <property type="entry name" value="His_PPase_superfam"/>
</dbReference>
<dbReference type="RefSeq" id="WP_188792291.1">
    <property type="nucleotide sequence ID" value="NZ_BMJA01000001.1"/>
</dbReference>
<dbReference type="PROSITE" id="PS00616">
    <property type="entry name" value="HIS_ACID_PHOSPHAT_1"/>
    <property type="match status" value="1"/>
</dbReference>
<keyword evidence="3" id="KW-0732">Signal</keyword>
<keyword evidence="2" id="KW-0378">Hydrolase</keyword>
<feature type="chain" id="PRO_5045516089" evidence="3">
    <location>
        <begin position="29"/>
        <end position="411"/>
    </location>
</feature>
<gene>
    <name evidence="4" type="primary">appA</name>
    <name evidence="4" type="ORF">GCM10010981_00680</name>
</gene>
<dbReference type="PANTHER" id="PTHR11567:SF110">
    <property type="entry name" value="2-PHOSPHOXYLOSE PHOSPHATASE 1"/>
    <property type="match status" value="1"/>
</dbReference>
<dbReference type="InterPro" id="IPR033379">
    <property type="entry name" value="Acid_Pase_AS"/>
</dbReference>
<comment type="caution">
    <text evidence="4">The sequence shown here is derived from an EMBL/GenBank/DDBJ whole genome shotgun (WGS) entry which is preliminary data.</text>
</comment>
<dbReference type="CDD" id="cd07061">
    <property type="entry name" value="HP_HAP_like"/>
    <property type="match status" value="1"/>
</dbReference>